<evidence type="ECO:0000259" key="7">
    <source>
        <dbReference type="Pfam" id="PF03553"/>
    </source>
</evidence>
<sequence>MELTSQANSFLSLLAPLVAIGMAILTRRVLLSLTMGSLVGALLLNDFHPLATLESLARRLIGVFWTLPESGAAGLGSANIWNLSILAFLLLLGAMVAMVTLSGGTRAFGEWAREHVRTRRGAQLTTVLLGAVIFIDDYFNSLAVGNISRPLTDRQSISRAKLAYLIDSTAAPVCVITPISSWGAYIISLVGGVLTAHAITDITALQAFLEISALNFYAISALLLVLLSAWLDLDIGAMRRHDDMARQGQVFDASRGKPPGNLTIEEAQGGRTRDLLMPILILVAATVAMIFYTGAAALKTDGVAFSLLGAFEQTDVAHSLLVGGTVALLATLAMLWPRPAVRRRSGLALLHGIHSMLPAVYTLVLAWLLTGIISDLGTGAYLASLVEGILAAQWLPMLLFVLAGIMAFATGTSWGTFGIMLPIAGDMAAATDIAMLLPMMGAVLAGAVFGDHCSPISDTTILSSTGAACHHIDHVLTQLPYAGLGALSTLAGYLTLGLGGPHFLALGVTLATLALAVTWQHQHQRRLNHRQRQAS</sequence>
<comment type="subcellular location">
    <subcellularLocation>
        <location evidence="1">Cell membrane</location>
        <topology evidence="1">Multi-pass membrane protein</topology>
    </subcellularLocation>
</comment>
<feature type="transmembrane region" description="Helical" evidence="6">
    <location>
        <begin position="80"/>
        <end position="101"/>
    </location>
</feature>
<reference evidence="8 9" key="1">
    <citation type="submission" date="2016-10" db="EMBL/GenBank/DDBJ databases">
        <authorList>
            <person name="de Groot N.N."/>
        </authorList>
    </citation>
    <scope>NUCLEOTIDE SEQUENCE [LARGE SCALE GENOMIC DNA]</scope>
    <source>
        <strain evidence="8 9">BH539</strain>
    </source>
</reference>
<dbReference type="PANTHER" id="PTHR43478">
    <property type="entry name" value="NA+/H+ ANTIPORTER-RELATED"/>
    <property type="match status" value="1"/>
</dbReference>
<protein>
    <submittedName>
        <fullName evidence="8">Transporter, NhaC family</fullName>
    </submittedName>
</protein>
<feature type="transmembrane region" description="Helical" evidence="6">
    <location>
        <begin position="6"/>
        <end position="25"/>
    </location>
</feature>
<accession>A0A1G7Q5P7</accession>
<dbReference type="STRING" id="284577.SAMN05216571_10391"/>
<keyword evidence="2" id="KW-1003">Cell membrane</keyword>
<evidence type="ECO:0000256" key="3">
    <source>
        <dbReference type="ARBA" id="ARBA00022692"/>
    </source>
</evidence>
<organism evidence="8 9">
    <name type="scientific">Onishia taeanensis</name>
    <dbReference type="NCBI Taxonomy" id="284577"/>
    <lineage>
        <taxon>Bacteria</taxon>
        <taxon>Pseudomonadati</taxon>
        <taxon>Pseudomonadota</taxon>
        <taxon>Gammaproteobacteria</taxon>
        <taxon>Oceanospirillales</taxon>
        <taxon>Halomonadaceae</taxon>
        <taxon>Onishia</taxon>
    </lineage>
</organism>
<dbReference type="Proteomes" id="UP000198641">
    <property type="component" value="Unassembled WGS sequence"/>
</dbReference>
<evidence type="ECO:0000256" key="1">
    <source>
        <dbReference type="ARBA" id="ARBA00004651"/>
    </source>
</evidence>
<evidence type="ECO:0000313" key="9">
    <source>
        <dbReference type="Proteomes" id="UP000198641"/>
    </source>
</evidence>
<dbReference type="Pfam" id="PF03553">
    <property type="entry name" value="Na_H_antiporter"/>
    <property type="match status" value="1"/>
</dbReference>
<keyword evidence="3 6" id="KW-0812">Transmembrane</keyword>
<evidence type="ECO:0000256" key="5">
    <source>
        <dbReference type="ARBA" id="ARBA00023136"/>
    </source>
</evidence>
<gene>
    <name evidence="8" type="ORF">SAMN05216571_10391</name>
</gene>
<evidence type="ECO:0000313" key="8">
    <source>
        <dbReference type="EMBL" id="SDF93831.1"/>
    </source>
</evidence>
<feature type="transmembrane region" description="Helical" evidence="6">
    <location>
        <begin position="162"/>
        <end position="187"/>
    </location>
</feature>
<dbReference type="OrthoDB" id="9762978at2"/>
<feature type="transmembrane region" description="Helical" evidence="6">
    <location>
        <begin position="348"/>
        <end position="374"/>
    </location>
</feature>
<feature type="transmembrane region" description="Helical" evidence="6">
    <location>
        <begin position="207"/>
        <end position="231"/>
    </location>
</feature>
<feature type="transmembrane region" description="Helical" evidence="6">
    <location>
        <begin position="429"/>
        <end position="449"/>
    </location>
</feature>
<dbReference type="GO" id="GO:0005886">
    <property type="term" value="C:plasma membrane"/>
    <property type="evidence" value="ECO:0007669"/>
    <property type="project" value="UniProtKB-SubCell"/>
</dbReference>
<name>A0A1G7Q5P7_9GAMM</name>
<feature type="transmembrane region" description="Helical" evidence="6">
    <location>
        <begin position="316"/>
        <end position="336"/>
    </location>
</feature>
<feature type="transmembrane region" description="Helical" evidence="6">
    <location>
        <begin position="490"/>
        <end position="517"/>
    </location>
</feature>
<feature type="transmembrane region" description="Helical" evidence="6">
    <location>
        <begin position="275"/>
        <end position="296"/>
    </location>
</feature>
<proteinExistence type="predicted"/>
<feature type="domain" description="Na+/H+ antiporter NhaC-like C-terminal" evidence="7">
    <location>
        <begin position="173"/>
        <end position="497"/>
    </location>
</feature>
<evidence type="ECO:0000256" key="2">
    <source>
        <dbReference type="ARBA" id="ARBA00022475"/>
    </source>
</evidence>
<dbReference type="RefSeq" id="WP_092523771.1">
    <property type="nucleotide sequence ID" value="NZ_FNCI01000003.1"/>
</dbReference>
<evidence type="ECO:0000256" key="4">
    <source>
        <dbReference type="ARBA" id="ARBA00022989"/>
    </source>
</evidence>
<evidence type="ECO:0000256" key="6">
    <source>
        <dbReference type="SAM" id="Phobius"/>
    </source>
</evidence>
<dbReference type="AlphaFoldDB" id="A0A1G7Q5P7"/>
<dbReference type="InterPro" id="IPR018461">
    <property type="entry name" value="Na/H_Antiport_NhaC-like_C"/>
</dbReference>
<keyword evidence="9" id="KW-1185">Reference proteome</keyword>
<keyword evidence="4 6" id="KW-1133">Transmembrane helix</keyword>
<keyword evidence="5 6" id="KW-0472">Membrane</keyword>
<dbReference type="PANTHER" id="PTHR43478:SF1">
    <property type="entry name" value="NA+_H+ ANTIPORTER NHAC-LIKE C-TERMINAL DOMAIN-CONTAINING PROTEIN"/>
    <property type="match status" value="1"/>
</dbReference>
<feature type="transmembrane region" description="Helical" evidence="6">
    <location>
        <begin position="394"/>
        <end position="417"/>
    </location>
</feature>
<dbReference type="EMBL" id="FNCI01000003">
    <property type="protein sequence ID" value="SDF93831.1"/>
    <property type="molecule type" value="Genomic_DNA"/>
</dbReference>